<accession>A0A2T1C561</accession>
<protein>
    <submittedName>
        <fullName evidence="1">Uncharacterized protein</fullName>
    </submittedName>
</protein>
<reference evidence="1 2" key="2">
    <citation type="submission" date="2018-03" db="EMBL/GenBank/DDBJ databases">
        <title>The ancient ancestry and fast evolution of plastids.</title>
        <authorList>
            <person name="Moore K.R."/>
            <person name="Magnabosco C."/>
            <person name="Momper L."/>
            <person name="Gold D.A."/>
            <person name="Bosak T."/>
            <person name="Fournier G.P."/>
        </authorList>
    </citation>
    <scope>NUCLEOTIDE SEQUENCE [LARGE SCALE GENOMIC DNA]</scope>
    <source>
        <strain evidence="1 2">CCAP 1448/3</strain>
    </source>
</reference>
<reference evidence="1 2" key="1">
    <citation type="submission" date="2018-02" db="EMBL/GenBank/DDBJ databases">
        <authorList>
            <person name="Cohen D.B."/>
            <person name="Kent A.D."/>
        </authorList>
    </citation>
    <scope>NUCLEOTIDE SEQUENCE [LARGE SCALE GENOMIC DNA]</scope>
    <source>
        <strain evidence="1 2">CCAP 1448/3</strain>
    </source>
</reference>
<sequence length="70" mass="8258">MNSFSLYGQDYFLQEIYVGFLGYLINLLNSEIDWVLFVDEIRVTISLVILRDRAKSNLYHVHLWGYIIGV</sequence>
<keyword evidence="2" id="KW-1185">Reference proteome</keyword>
<gene>
    <name evidence="1" type="ORF">C7B64_08665</name>
</gene>
<dbReference type="EMBL" id="PVWJ01000033">
    <property type="protein sequence ID" value="PSB03399.1"/>
    <property type="molecule type" value="Genomic_DNA"/>
</dbReference>
<dbReference type="Proteomes" id="UP000238762">
    <property type="component" value="Unassembled WGS sequence"/>
</dbReference>
<comment type="caution">
    <text evidence="1">The sequence shown here is derived from an EMBL/GenBank/DDBJ whole genome shotgun (WGS) entry which is preliminary data.</text>
</comment>
<dbReference type="AlphaFoldDB" id="A0A2T1C561"/>
<name>A0A2T1C561_9CYAN</name>
<dbReference type="RefSeq" id="WP_106288247.1">
    <property type="nucleotide sequence ID" value="NZ_CAWNTC010000005.1"/>
</dbReference>
<proteinExistence type="predicted"/>
<evidence type="ECO:0000313" key="2">
    <source>
        <dbReference type="Proteomes" id="UP000238762"/>
    </source>
</evidence>
<evidence type="ECO:0000313" key="1">
    <source>
        <dbReference type="EMBL" id="PSB03399.1"/>
    </source>
</evidence>
<organism evidence="1 2">
    <name type="scientific">Merismopedia glauca CCAP 1448/3</name>
    <dbReference type="NCBI Taxonomy" id="1296344"/>
    <lineage>
        <taxon>Bacteria</taxon>
        <taxon>Bacillati</taxon>
        <taxon>Cyanobacteriota</taxon>
        <taxon>Cyanophyceae</taxon>
        <taxon>Synechococcales</taxon>
        <taxon>Merismopediaceae</taxon>
        <taxon>Merismopedia</taxon>
    </lineage>
</organism>